<evidence type="ECO:0000313" key="2">
    <source>
        <dbReference type="Proteomes" id="UP001163321"/>
    </source>
</evidence>
<dbReference type="EMBL" id="CM047587">
    <property type="protein sequence ID" value="KAI9907621.1"/>
    <property type="molecule type" value="Genomic_DNA"/>
</dbReference>
<reference evidence="1 2" key="1">
    <citation type="journal article" date="2022" name="bioRxiv">
        <title>The genome of the oomycete Peronosclerospora sorghi, a cosmopolitan pathogen of maize and sorghum, is inflated with dispersed pseudogenes.</title>
        <authorList>
            <person name="Fletcher K."/>
            <person name="Martin F."/>
            <person name="Isakeit T."/>
            <person name="Cavanaugh K."/>
            <person name="Magill C."/>
            <person name="Michelmore R."/>
        </authorList>
    </citation>
    <scope>NUCLEOTIDE SEQUENCE [LARGE SCALE GENOMIC DNA]</scope>
    <source>
        <strain evidence="1">P6</strain>
    </source>
</reference>
<accession>A0ACC0VPD3</accession>
<protein>
    <submittedName>
        <fullName evidence="1">Uncharacterized protein</fullName>
    </submittedName>
</protein>
<keyword evidence="2" id="KW-1185">Reference proteome</keyword>
<gene>
    <name evidence="1" type="ORF">PsorP6_002766</name>
</gene>
<proteinExistence type="predicted"/>
<name>A0ACC0VPD3_9STRA</name>
<comment type="caution">
    <text evidence="1">The sequence shown here is derived from an EMBL/GenBank/DDBJ whole genome shotgun (WGS) entry which is preliminary data.</text>
</comment>
<organism evidence="1 2">
    <name type="scientific">Peronosclerospora sorghi</name>
    <dbReference type="NCBI Taxonomy" id="230839"/>
    <lineage>
        <taxon>Eukaryota</taxon>
        <taxon>Sar</taxon>
        <taxon>Stramenopiles</taxon>
        <taxon>Oomycota</taxon>
        <taxon>Peronosporomycetes</taxon>
        <taxon>Peronosporales</taxon>
        <taxon>Peronosporaceae</taxon>
        <taxon>Peronosclerospora</taxon>
    </lineage>
</organism>
<dbReference type="Proteomes" id="UP001163321">
    <property type="component" value="Chromosome 8"/>
</dbReference>
<evidence type="ECO:0000313" key="1">
    <source>
        <dbReference type="EMBL" id="KAI9907621.1"/>
    </source>
</evidence>
<sequence>MPMSVLAGTNVPSGKTVSLMQCVAINGTGGYRRNPSRMLASSNCVQRYAFELHHIENDGNNVLILVSFRLIDCRSRTKTTAFNGISDKTQNDLVDHLHIFPNLALVANIEPTEEFPVPYGQLEALCNKM</sequence>